<gene>
    <name evidence="8" type="ORF">KCU76_g11098</name>
</gene>
<dbReference type="Gene3D" id="1.10.10.970">
    <property type="entry name" value="RNA 2'-phosphotransferase, Tpt1/KptA family, N-terminal domain"/>
    <property type="match status" value="1"/>
</dbReference>
<protein>
    <recommendedName>
        <fullName evidence="3">2'-phosphotransferase</fullName>
        <ecNumber evidence="3">2.7.1.160</ecNumber>
    </recommendedName>
</protein>
<sequence length="296" mass="31831">MPGGRGRGGPMPREVQVSKALSKLLRHSAEKEGLQLDAAGYINLKDVLNNQRIRGLKATLAEVKQIVAENDKQRFSLIHKSAAASTSSVPADDAATSTTSDVPNQLPELDDPANYLIRANQGHSLEIASENLLTPITEENLPTTVVHGTTHAAWPLIVATGGLKRMTRTHVHFASGLPAGFKSEGKITNAAPVISGMRNSSSVLVYVDIKKAMEAGVKFWKSENGVILSEGDENGVISLQFFSKVEDRTGGQGILVENGAVLKEAPESWTKPKKVNKPRKQHDVTKDQADQKSTST</sequence>
<comment type="caution">
    <text evidence="8">The sequence shown here is derived from an EMBL/GenBank/DDBJ whole genome shotgun (WGS) entry which is preliminary data.</text>
</comment>
<dbReference type="Proteomes" id="UP000779574">
    <property type="component" value="Unassembled WGS sequence"/>
</dbReference>
<evidence type="ECO:0000256" key="2">
    <source>
        <dbReference type="ARBA" id="ARBA00009836"/>
    </source>
</evidence>
<evidence type="ECO:0000256" key="6">
    <source>
        <dbReference type="ARBA" id="ARBA00047949"/>
    </source>
</evidence>
<dbReference type="EC" id="2.7.1.160" evidence="3"/>
<dbReference type="AlphaFoldDB" id="A0A9P8J5M4"/>
<evidence type="ECO:0000256" key="7">
    <source>
        <dbReference type="SAM" id="MobiDB-lite"/>
    </source>
</evidence>
<accession>A0A9P8J5M4</accession>
<comment type="catalytic activity">
    <reaction evidence="6">
        <text>2'-phospho-[ligated tRNA] + NAD(+) = mature tRNA + ADP-alpha-D-ribose 1'',2''-cyclic phosphate + nicotinamide</text>
        <dbReference type="Rhea" id="RHEA:23324"/>
        <dbReference type="Rhea" id="RHEA-COMP:11106"/>
        <dbReference type="Rhea" id="RHEA-COMP:11107"/>
        <dbReference type="ChEBI" id="CHEBI:17154"/>
        <dbReference type="ChEBI" id="CHEBI:57540"/>
        <dbReference type="ChEBI" id="CHEBI:76596"/>
        <dbReference type="ChEBI" id="CHEBI:82883"/>
        <dbReference type="ChEBI" id="CHEBI:85027"/>
        <dbReference type="EC" id="2.7.1.160"/>
    </reaction>
</comment>
<feature type="region of interest" description="Disordered" evidence="7">
    <location>
        <begin position="86"/>
        <end position="110"/>
    </location>
</feature>
<dbReference type="GO" id="GO:0000215">
    <property type="term" value="F:tRNA 2'-phosphotransferase activity"/>
    <property type="evidence" value="ECO:0007669"/>
    <property type="project" value="UniProtKB-EC"/>
</dbReference>
<reference evidence="8" key="2">
    <citation type="submission" date="2021-08" db="EMBL/GenBank/DDBJ databases">
        <authorList>
            <person name="Gostincar C."/>
            <person name="Sun X."/>
            <person name="Song Z."/>
            <person name="Gunde-Cimerman N."/>
        </authorList>
    </citation>
    <scope>NUCLEOTIDE SEQUENCE</scope>
    <source>
        <strain evidence="8">EXF-9911</strain>
    </source>
</reference>
<evidence type="ECO:0000313" key="9">
    <source>
        <dbReference type="Proteomes" id="UP000779574"/>
    </source>
</evidence>
<evidence type="ECO:0000256" key="3">
    <source>
        <dbReference type="ARBA" id="ARBA00012007"/>
    </source>
</evidence>
<keyword evidence="5" id="KW-0520">NAD</keyword>
<comment type="function">
    <text evidence="1">Catalyzes the last step of tRNA splicing, the transfer of the splice junction 2'-phosphate from ligated tRNA to NAD to produce ADP-ribose 1''-2'' cyclic phosphate.</text>
</comment>
<dbReference type="InterPro" id="IPR042080">
    <property type="entry name" value="RNA_2'-PTrans_N"/>
</dbReference>
<dbReference type="OrthoDB" id="419694at2759"/>
<evidence type="ECO:0000256" key="4">
    <source>
        <dbReference type="ARBA" id="ARBA00022679"/>
    </source>
</evidence>
<feature type="region of interest" description="Disordered" evidence="7">
    <location>
        <begin position="266"/>
        <end position="296"/>
    </location>
</feature>
<dbReference type="InterPro" id="IPR002745">
    <property type="entry name" value="Ptrans_KptA/Tpt1"/>
</dbReference>
<dbReference type="PANTHER" id="PTHR12684:SF2">
    <property type="entry name" value="TRNA 2'-PHOSPHOTRANSFERASE 1"/>
    <property type="match status" value="1"/>
</dbReference>
<feature type="compositionally biased region" description="Basic residues" evidence="7">
    <location>
        <begin position="271"/>
        <end position="280"/>
    </location>
</feature>
<organism evidence="8 9">
    <name type="scientific">Aureobasidium melanogenum</name>
    <name type="common">Aureobasidium pullulans var. melanogenum</name>
    <dbReference type="NCBI Taxonomy" id="46634"/>
    <lineage>
        <taxon>Eukaryota</taxon>
        <taxon>Fungi</taxon>
        <taxon>Dikarya</taxon>
        <taxon>Ascomycota</taxon>
        <taxon>Pezizomycotina</taxon>
        <taxon>Dothideomycetes</taxon>
        <taxon>Dothideomycetidae</taxon>
        <taxon>Dothideales</taxon>
        <taxon>Saccotheciaceae</taxon>
        <taxon>Aureobasidium</taxon>
    </lineage>
</organism>
<feature type="non-terminal residue" evidence="8">
    <location>
        <position position="296"/>
    </location>
</feature>
<proteinExistence type="inferred from homology"/>
<feature type="compositionally biased region" description="Basic and acidic residues" evidence="7">
    <location>
        <begin position="281"/>
        <end position="290"/>
    </location>
</feature>
<comment type="similarity">
    <text evidence="2">Belongs to the KptA/TPT1 family.</text>
</comment>
<dbReference type="SUPFAM" id="SSF56399">
    <property type="entry name" value="ADP-ribosylation"/>
    <property type="match status" value="1"/>
</dbReference>
<dbReference type="PANTHER" id="PTHR12684">
    <property type="entry name" value="PUTATIVE PHOSPHOTRANSFERASE"/>
    <property type="match status" value="1"/>
</dbReference>
<feature type="compositionally biased region" description="Polar residues" evidence="7">
    <location>
        <begin position="86"/>
        <end position="103"/>
    </location>
</feature>
<dbReference type="InterPro" id="IPR042081">
    <property type="entry name" value="RNA_2'-PTrans_C"/>
</dbReference>
<dbReference type="Gene3D" id="3.20.170.30">
    <property type="match status" value="1"/>
</dbReference>
<name>A0A9P8J5M4_AURME</name>
<dbReference type="EMBL" id="JAHFXF010000519">
    <property type="protein sequence ID" value="KAG9686318.1"/>
    <property type="molecule type" value="Genomic_DNA"/>
</dbReference>
<keyword evidence="4" id="KW-0808">Transferase</keyword>
<evidence type="ECO:0000256" key="5">
    <source>
        <dbReference type="ARBA" id="ARBA00023027"/>
    </source>
</evidence>
<evidence type="ECO:0000256" key="1">
    <source>
        <dbReference type="ARBA" id="ARBA00003343"/>
    </source>
</evidence>
<dbReference type="GO" id="GO:0006388">
    <property type="term" value="P:tRNA splicing, via endonucleolytic cleavage and ligation"/>
    <property type="evidence" value="ECO:0007669"/>
    <property type="project" value="TreeGrafter"/>
</dbReference>
<reference evidence="8" key="1">
    <citation type="journal article" date="2021" name="J Fungi (Basel)">
        <title>Virulence traits and population genomics of the black yeast Aureobasidium melanogenum.</title>
        <authorList>
            <person name="Cernosa A."/>
            <person name="Sun X."/>
            <person name="Gostincar C."/>
            <person name="Fang C."/>
            <person name="Gunde-Cimerman N."/>
            <person name="Song Z."/>
        </authorList>
    </citation>
    <scope>NUCLEOTIDE SEQUENCE</scope>
    <source>
        <strain evidence="8">EXF-9911</strain>
    </source>
</reference>
<evidence type="ECO:0000313" key="8">
    <source>
        <dbReference type="EMBL" id="KAG9686318.1"/>
    </source>
</evidence>
<dbReference type="Pfam" id="PF01885">
    <property type="entry name" value="PTS_2-RNA"/>
    <property type="match status" value="1"/>
</dbReference>